<evidence type="ECO:0000313" key="2">
    <source>
        <dbReference type="Proteomes" id="UP000059680"/>
    </source>
</evidence>
<dbReference type="AlphaFoldDB" id="A0A0P0YC22"/>
<reference evidence="1 2" key="2">
    <citation type="journal article" date="2013" name="Plant Cell Physiol.">
        <title>Rice Annotation Project Database (RAP-DB): an integrative and interactive database for rice genomics.</title>
        <authorList>
            <person name="Sakai H."/>
            <person name="Lee S.S."/>
            <person name="Tanaka T."/>
            <person name="Numa H."/>
            <person name="Kim J."/>
            <person name="Kawahara Y."/>
            <person name="Wakimoto H."/>
            <person name="Yang C.C."/>
            <person name="Iwamoto M."/>
            <person name="Abe T."/>
            <person name="Yamada Y."/>
            <person name="Muto A."/>
            <person name="Inokuchi H."/>
            <person name="Ikemura T."/>
            <person name="Matsumoto T."/>
            <person name="Sasaki T."/>
            <person name="Itoh T."/>
        </authorList>
    </citation>
    <scope>NUCLEOTIDE SEQUENCE [LARGE SCALE GENOMIC DNA]</scope>
    <source>
        <strain evidence="2">cv. Nipponbare</strain>
    </source>
</reference>
<dbReference type="Proteomes" id="UP000059680">
    <property type="component" value="Chromosome 12"/>
</dbReference>
<dbReference type="EMBL" id="AP014968">
    <property type="protein sequence ID" value="BAT17911.1"/>
    <property type="molecule type" value="Genomic_DNA"/>
</dbReference>
<dbReference type="OMA" id="TECNKRV"/>
<keyword evidence="2" id="KW-1185">Reference proteome</keyword>
<dbReference type="PaxDb" id="39947-A0A0P0YC22"/>
<name>A0A0P0YC22_ORYSJ</name>
<dbReference type="InParanoid" id="A0A0P0YC22"/>
<sequence length="156" mass="17167">MEGAAAAAGAGAGAGLPMVKLRGGDGVEFSVQARRLAELAPRHVWDLPAIESGDIYDTVQLYRRNAERFTSRATGGLLPQGVLNVQTIFAQRVNDLDTLGHLTRVSAPRSSPSPLLSSPLRQWRHLAIIRDVFRTVWFALRFCVHFVFNPLLSFSR</sequence>
<reference evidence="1 2" key="3">
    <citation type="journal article" date="2013" name="Rice">
        <title>Improvement of the Oryza sativa Nipponbare reference genome using next generation sequence and optical map data.</title>
        <authorList>
            <person name="Kawahara Y."/>
            <person name="de la Bastide M."/>
            <person name="Hamilton J.P."/>
            <person name="Kanamori H."/>
            <person name="McCombie W.R."/>
            <person name="Ouyang S."/>
            <person name="Schwartz D.C."/>
            <person name="Tanaka T."/>
            <person name="Wu J."/>
            <person name="Zhou S."/>
            <person name="Childs K.L."/>
            <person name="Davidson R.M."/>
            <person name="Lin H."/>
            <person name="Quesada-Ocampo L."/>
            <person name="Vaillancourt B."/>
            <person name="Sakai H."/>
            <person name="Lee S.S."/>
            <person name="Kim J."/>
            <person name="Numa H."/>
            <person name="Itoh T."/>
            <person name="Buell C.R."/>
            <person name="Matsumoto T."/>
        </authorList>
    </citation>
    <scope>NUCLEOTIDE SEQUENCE [LARGE SCALE GENOMIC DNA]</scope>
    <source>
        <strain evidence="2">cv. Nipponbare</strain>
    </source>
</reference>
<protein>
    <submittedName>
        <fullName evidence="1">Os12g0595500 protein</fullName>
    </submittedName>
</protein>
<accession>A0A0P0YC22</accession>
<proteinExistence type="predicted"/>
<dbReference type="Gramene" id="Os12t0595500-00">
    <property type="protein sequence ID" value="Os12t0595500-00"/>
    <property type="gene ID" value="Os12g0595500"/>
</dbReference>
<evidence type="ECO:0000313" key="1">
    <source>
        <dbReference type="EMBL" id="BAT17911.1"/>
    </source>
</evidence>
<organism evidence="1 2">
    <name type="scientific">Oryza sativa subsp. japonica</name>
    <name type="common">Rice</name>
    <dbReference type="NCBI Taxonomy" id="39947"/>
    <lineage>
        <taxon>Eukaryota</taxon>
        <taxon>Viridiplantae</taxon>
        <taxon>Streptophyta</taxon>
        <taxon>Embryophyta</taxon>
        <taxon>Tracheophyta</taxon>
        <taxon>Spermatophyta</taxon>
        <taxon>Magnoliopsida</taxon>
        <taxon>Liliopsida</taxon>
        <taxon>Poales</taxon>
        <taxon>Poaceae</taxon>
        <taxon>BOP clade</taxon>
        <taxon>Oryzoideae</taxon>
        <taxon>Oryzeae</taxon>
        <taxon>Oryzinae</taxon>
        <taxon>Oryza</taxon>
        <taxon>Oryza sativa</taxon>
    </lineage>
</organism>
<reference evidence="2" key="1">
    <citation type="journal article" date="2005" name="Nature">
        <title>The map-based sequence of the rice genome.</title>
        <authorList>
            <consortium name="International rice genome sequencing project (IRGSP)"/>
            <person name="Matsumoto T."/>
            <person name="Wu J."/>
            <person name="Kanamori H."/>
            <person name="Katayose Y."/>
            <person name="Fujisawa M."/>
            <person name="Namiki N."/>
            <person name="Mizuno H."/>
            <person name="Yamamoto K."/>
            <person name="Antonio B.A."/>
            <person name="Baba T."/>
            <person name="Sakata K."/>
            <person name="Nagamura Y."/>
            <person name="Aoki H."/>
            <person name="Arikawa K."/>
            <person name="Arita K."/>
            <person name="Bito T."/>
            <person name="Chiden Y."/>
            <person name="Fujitsuka N."/>
            <person name="Fukunaka R."/>
            <person name="Hamada M."/>
            <person name="Harada C."/>
            <person name="Hayashi A."/>
            <person name="Hijishita S."/>
            <person name="Honda M."/>
            <person name="Hosokawa S."/>
            <person name="Ichikawa Y."/>
            <person name="Idonuma A."/>
            <person name="Iijima M."/>
            <person name="Ikeda M."/>
            <person name="Ikeno M."/>
            <person name="Ito K."/>
            <person name="Ito S."/>
            <person name="Ito T."/>
            <person name="Ito Y."/>
            <person name="Ito Y."/>
            <person name="Iwabuchi A."/>
            <person name="Kamiya K."/>
            <person name="Karasawa W."/>
            <person name="Kurita K."/>
            <person name="Katagiri S."/>
            <person name="Kikuta A."/>
            <person name="Kobayashi H."/>
            <person name="Kobayashi N."/>
            <person name="Machita K."/>
            <person name="Maehara T."/>
            <person name="Masukawa M."/>
            <person name="Mizubayashi T."/>
            <person name="Mukai Y."/>
            <person name="Nagasaki H."/>
            <person name="Nagata Y."/>
            <person name="Naito S."/>
            <person name="Nakashima M."/>
            <person name="Nakama Y."/>
            <person name="Nakamichi Y."/>
            <person name="Nakamura M."/>
            <person name="Meguro A."/>
            <person name="Negishi M."/>
            <person name="Ohta I."/>
            <person name="Ohta T."/>
            <person name="Okamoto M."/>
            <person name="Ono N."/>
            <person name="Saji S."/>
            <person name="Sakaguchi M."/>
            <person name="Sakai K."/>
            <person name="Shibata M."/>
            <person name="Shimokawa T."/>
            <person name="Song J."/>
            <person name="Takazaki Y."/>
            <person name="Terasawa K."/>
            <person name="Tsugane M."/>
            <person name="Tsuji K."/>
            <person name="Ueda S."/>
            <person name="Waki K."/>
            <person name="Yamagata H."/>
            <person name="Yamamoto M."/>
            <person name="Yamamoto S."/>
            <person name="Yamane H."/>
            <person name="Yoshiki S."/>
            <person name="Yoshihara R."/>
            <person name="Yukawa K."/>
            <person name="Zhong H."/>
            <person name="Yano M."/>
            <person name="Yuan Q."/>
            <person name="Ouyang S."/>
            <person name="Liu J."/>
            <person name="Jones K.M."/>
            <person name="Gansberger K."/>
            <person name="Moffat K."/>
            <person name="Hill J."/>
            <person name="Bera J."/>
            <person name="Fadrosh D."/>
            <person name="Jin S."/>
            <person name="Johri S."/>
            <person name="Kim M."/>
            <person name="Overton L."/>
            <person name="Reardon M."/>
            <person name="Tsitrin T."/>
            <person name="Vuong H."/>
            <person name="Weaver B."/>
            <person name="Ciecko A."/>
            <person name="Tallon L."/>
            <person name="Jackson J."/>
            <person name="Pai G."/>
            <person name="Aken S.V."/>
            <person name="Utterback T."/>
            <person name="Reidmuller S."/>
            <person name="Feldblyum T."/>
            <person name="Hsiao J."/>
            <person name="Zismann V."/>
            <person name="Iobst S."/>
            <person name="de Vazeille A.R."/>
            <person name="Buell C.R."/>
            <person name="Ying K."/>
            <person name="Li Y."/>
            <person name="Lu T."/>
            <person name="Huang Y."/>
            <person name="Zhao Q."/>
            <person name="Feng Q."/>
            <person name="Zhang L."/>
            <person name="Zhu J."/>
            <person name="Weng Q."/>
            <person name="Mu J."/>
            <person name="Lu Y."/>
            <person name="Fan D."/>
            <person name="Liu Y."/>
            <person name="Guan J."/>
            <person name="Zhang Y."/>
            <person name="Yu S."/>
            <person name="Liu X."/>
            <person name="Zhang Y."/>
            <person name="Hong G."/>
            <person name="Han B."/>
            <person name="Choisne N."/>
            <person name="Demange N."/>
            <person name="Orjeda G."/>
            <person name="Samain S."/>
            <person name="Cattolico L."/>
            <person name="Pelletier E."/>
            <person name="Couloux A."/>
            <person name="Segurens B."/>
            <person name="Wincker P."/>
            <person name="D'Hont A."/>
            <person name="Scarpelli C."/>
            <person name="Weissenbach J."/>
            <person name="Salanoubat M."/>
            <person name="Quetier F."/>
            <person name="Yu Y."/>
            <person name="Kim H.R."/>
            <person name="Rambo T."/>
            <person name="Currie J."/>
            <person name="Collura K."/>
            <person name="Luo M."/>
            <person name="Yang T."/>
            <person name="Ammiraju J.S.S."/>
            <person name="Engler F."/>
            <person name="Soderlund C."/>
            <person name="Wing R.A."/>
            <person name="Palmer L.E."/>
            <person name="de la Bastide M."/>
            <person name="Spiegel L."/>
            <person name="Nascimento L."/>
            <person name="Zutavern T."/>
            <person name="O'Shaughnessy A."/>
            <person name="Dike S."/>
            <person name="Dedhia N."/>
            <person name="Preston R."/>
            <person name="Balija V."/>
            <person name="McCombie W.R."/>
            <person name="Chow T."/>
            <person name="Chen H."/>
            <person name="Chung M."/>
            <person name="Chen C."/>
            <person name="Shaw J."/>
            <person name="Wu H."/>
            <person name="Hsiao K."/>
            <person name="Chao Y."/>
            <person name="Chu M."/>
            <person name="Cheng C."/>
            <person name="Hour A."/>
            <person name="Lee P."/>
            <person name="Lin S."/>
            <person name="Lin Y."/>
            <person name="Liou J."/>
            <person name="Liu S."/>
            <person name="Hsing Y."/>
            <person name="Raghuvanshi S."/>
            <person name="Mohanty A."/>
            <person name="Bharti A.K."/>
            <person name="Gaur A."/>
            <person name="Gupta V."/>
            <person name="Kumar D."/>
            <person name="Ravi V."/>
            <person name="Vij S."/>
            <person name="Kapur A."/>
            <person name="Khurana P."/>
            <person name="Khurana P."/>
            <person name="Khurana J.P."/>
            <person name="Tyagi A.K."/>
            <person name="Gaikwad K."/>
            <person name="Singh A."/>
            <person name="Dalal V."/>
            <person name="Srivastava S."/>
            <person name="Dixit A."/>
            <person name="Pal A.K."/>
            <person name="Ghazi I.A."/>
            <person name="Yadav M."/>
            <person name="Pandit A."/>
            <person name="Bhargava A."/>
            <person name="Sureshbabu K."/>
            <person name="Batra K."/>
            <person name="Sharma T.R."/>
            <person name="Mohapatra T."/>
            <person name="Singh N.K."/>
            <person name="Messing J."/>
            <person name="Nelson A.B."/>
            <person name="Fuks G."/>
            <person name="Kavchok S."/>
            <person name="Keizer G."/>
            <person name="Linton E."/>
            <person name="Llaca V."/>
            <person name="Song R."/>
            <person name="Tanyolac B."/>
            <person name="Young S."/>
            <person name="Ho-Il K."/>
            <person name="Hahn J.H."/>
            <person name="Sangsakoo G."/>
            <person name="Vanavichit A."/>
            <person name="de Mattos Luiz.A.T."/>
            <person name="Zimmer P.D."/>
            <person name="Malone G."/>
            <person name="Dellagostin O."/>
            <person name="de Oliveira A.C."/>
            <person name="Bevan M."/>
            <person name="Bancroft I."/>
            <person name="Minx P."/>
            <person name="Cordum H."/>
            <person name="Wilson R."/>
            <person name="Cheng Z."/>
            <person name="Jin W."/>
            <person name="Jiang J."/>
            <person name="Leong S.A."/>
            <person name="Iwama H."/>
            <person name="Gojobori T."/>
            <person name="Itoh T."/>
            <person name="Niimura Y."/>
            <person name="Fujii Y."/>
            <person name="Habara T."/>
            <person name="Sakai H."/>
            <person name="Sato Y."/>
            <person name="Wilson G."/>
            <person name="Kumar K."/>
            <person name="McCouch S."/>
            <person name="Juretic N."/>
            <person name="Hoen D."/>
            <person name="Wright S."/>
            <person name="Bruskiewich R."/>
            <person name="Bureau T."/>
            <person name="Miyao A."/>
            <person name="Hirochika H."/>
            <person name="Nishikawa T."/>
            <person name="Kadowaki K."/>
            <person name="Sugiura M."/>
            <person name="Burr B."/>
            <person name="Sasaki T."/>
        </authorList>
    </citation>
    <scope>NUCLEOTIDE SEQUENCE [LARGE SCALE GENOMIC DNA]</scope>
    <source>
        <strain evidence="2">cv. Nipponbare</strain>
    </source>
</reference>
<gene>
    <name evidence="1" type="ordered locus">Os12g0595500</name>
    <name evidence="1" type="ORF">OSNPB_120595500</name>
</gene>